<feature type="region of interest" description="Disordered" evidence="1">
    <location>
        <begin position="185"/>
        <end position="222"/>
    </location>
</feature>
<feature type="region of interest" description="Disordered" evidence="1">
    <location>
        <begin position="443"/>
        <end position="489"/>
    </location>
</feature>
<accession>A0A1S2YUH7</accession>
<dbReference type="STRING" id="3827.A0A1S2YUH7"/>
<gene>
    <name evidence="3" type="primary">LOC101515718</name>
</gene>
<feature type="region of interest" description="Disordered" evidence="1">
    <location>
        <begin position="235"/>
        <end position="411"/>
    </location>
</feature>
<sequence length="515" mass="58066">MNVLTPNLVQQLSLSFSKSLSCFEWQNKNKNVLSLTVTVAEPPRSSTLIRMGGGPRTFPGGVSKWQWKRMQAKKAKQLLKARLCRERQIYEMRKRAELKAAVSDLERPWEVVEKPPKLFSVRADEQLKVLADRFQKPGGFDLWTENDGPQLFQTPDELPSARFFPKGVVHSIKPYMKVTGDDLVEGPNVLEEDGDEERWSEDVGDGEGGSSPLNYGRNGVNVSGRLRKNVNGRRYLSEDVDRSHGERSSHLHSGRNELNVHGVLRKNGNGKRHSLLDVDRSNDKNHYSSLNSGKNGLNVNDRMRNNVNRRRYSLGDVDQLDDEENYSSLNSGRNGLNVDDRMRKSGNGKKFFPKGVDGSDDGERSSPLYGRNGVNFDGKGGNKRSARSIPSKDGDRSNGSGDIRLRRKESGQRFMSKDVNGSSDIRLRKKENERRFMLKDVNGSNRMHEGRDGSGRTQRGSNSIAGRRYGKYTQRTSNNASPRVRDADSEVYDMGLQQDGSYQFLQSEKSDSTSW</sequence>
<feature type="compositionally biased region" description="Polar residues" evidence="1">
    <location>
        <begin position="455"/>
        <end position="464"/>
    </location>
</feature>
<feature type="compositionally biased region" description="Basic and acidic residues" evidence="1">
    <location>
        <begin position="235"/>
        <end position="249"/>
    </location>
</feature>
<dbReference type="Proteomes" id="UP000087171">
    <property type="component" value="Chromosome Ca7"/>
</dbReference>
<feature type="compositionally biased region" description="Polar residues" evidence="1">
    <location>
        <begin position="287"/>
        <end position="297"/>
    </location>
</feature>
<feature type="compositionally biased region" description="Basic and acidic residues" evidence="1">
    <location>
        <begin position="274"/>
        <end position="286"/>
    </location>
</feature>
<dbReference type="PANTHER" id="PTHR37724:SF1">
    <property type="entry name" value="OS02G0564300 PROTEIN"/>
    <property type="match status" value="1"/>
</dbReference>
<dbReference type="AlphaFoldDB" id="A0A1S2YUH7"/>
<keyword evidence="2" id="KW-1185">Reference proteome</keyword>
<proteinExistence type="predicted"/>
<name>A0A1S2YUH7_CICAR</name>
<protein>
    <submittedName>
        <fullName evidence="3">Uncharacterized protein LOC101515718</fullName>
    </submittedName>
</protein>
<evidence type="ECO:0000313" key="2">
    <source>
        <dbReference type="Proteomes" id="UP000087171"/>
    </source>
</evidence>
<organism evidence="2 3">
    <name type="scientific">Cicer arietinum</name>
    <name type="common">Chickpea</name>
    <name type="synonym">Garbanzo</name>
    <dbReference type="NCBI Taxonomy" id="3827"/>
    <lineage>
        <taxon>Eukaryota</taxon>
        <taxon>Viridiplantae</taxon>
        <taxon>Streptophyta</taxon>
        <taxon>Embryophyta</taxon>
        <taxon>Tracheophyta</taxon>
        <taxon>Spermatophyta</taxon>
        <taxon>Magnoliopsida</taxon>
        <taxon>eudicotyledons</taxon>
        <taxon>Gunneridae</taxon>
        <taxon>Pentapetalae</taxon>
        <taxon>rosids</taxon>
        <taxon>fabids</taxon>
        <taxon>Fabales</taxon>
        <taxon>Fabaceae</taxon>
        <taxon>Papilionoideae</taxon>
        <taxon>50 kb inversion clade</taxon>
        <taxon>NPAAA clade</taxon>
        <taxon>Hologalegina</taxon>
        <taxon>IRL clade</taxon>
        <taxon>Cicereae</taxon>
        <taxon>Cicer</taxon>
    </lineage>
</organism>
<dbReference type="GeneID" id="101515718"/>
<evidence type="ECO:0000313" key="3">
    <source>
        <dbReference type="RefSeq" id="XP_004510153.1"/>
    </source>
</evidence>
<dbReference type="KEGG" id="cam:101515718"/>
<dbReference type="PaxDb" id="3827-XP_004510153.1"/>
<reference evidence="2" key="1">
    <citation type="journal article" date="2013" name="Nat. Biotechnol.">
        <title>Draft genome sequence of chickpea (Cicer arietinum) provides a resource for trait improvement.</title>
        <authorList>
            <person name="Varshney R.K."/>
            <person name="Song C."/>
            <person name="Saxena R.K."/>
            <person name="Azam S."/>
            <person name="Yu S."/>
            <person name="Sharpe A.G."/>
            <person name="Cannon S."/>
            <person name="Baek J."/>
            <person name="Rosen B.D."/>
            <person name="Tar'an B."/>
            <person name="Millan T."/>
            <person name="Zhang X."/>
            <person name="Ramsay L.D."/>
            <person name="Iwata A."/>
            <person name="Wang Y."/>
            <person name="Nelson W."/>
            <person name="Farmer A.D."/>
            <person name="Gaur P.M."/>
            <person name="Soderlund C."/>
            <person name="Penmetsa R.V."/>
            <person name="Xu C."/>
            <person name="Bharti A.K."/>
            <person name="He W."/>
            <person name="Winter P."/>
            <person name="Zhao S."/>
            <person name="Hane J.K."/>
            <person name="Carrasquilla-Garcia N."/>
            <person name="Condie J.A."/>
            <person name="Upadhyaya H.D."/>
            <person name="Luo M.C."/>
            <person name="Thudi M."/>
            <person name="Gowda C.L."/>
            <person name="Singh N.P."/>
            <person name="Lichtenzveig J."/>
            <person name="Gali K.K."/>
            <person name="Rubio J."/>
            <person name="Nadarajan N."/>
            <person name="Dolezel J."/>
            <person name="Bansal K.C."/>
            <person name="Xu X."/>
            <person name="Edwards D."/>
            <person name="Zhang G."/>
            <person name="Kahl G."/>
            <person name="Gil J."/>
            <person name="Singh K.B."/>
            <person name="Datta S.K."/>
            <person name="Jackson S.A."/>
            <person name="Wang J."/>
            <person name="Cook D.R."/>
        </authorList>
    </citation>
    <scope>NUCLEOTIDE SEQUENCE [LARGE SCALE GENOMIC DNA]</scope>
    <source>
        <strain evidence="2">cv. CDC Frontier</strain>
    </source>
</reference>
<dbReference type="PANTHER" id="PTHR37724">
    <property type="entry name" value="OS02G0564300 PROTEIN"/>
    <property type="match status" value="1"/>
</dbReference>
<feature type="compositionally biased region" description="Acidic residues" evidence="1">
    <location>
        <begin position="190"/>
        <end position="205"/>
    </location>
</feature>
<dbReference type="RefSeq" id="XP_004510153.1">
    <property type="nucleotide sequence ID" value="XM_004510096.3"/>
</dbReference>
<reference evidence="3" key="2">
    <citation type="submission" date="2025-08" db="UniProtKB">
        <authorList>
            <consortium name="RefSeq"/>
        </authorList>
    </citation>
    <scope>IDENTIFICATION</scope>
    <source>
        <tissue evidence="3">Etiolated seedlings</tissue>
    </source>
</reference>
<dbReference type="OrthoDB" id="1747509at2759"/>
<dbReference type="eggNOG" id="KOG0342">
    <property type="taxonomic scope" value="Eukaryota"/>
</dbReference>
<evidence type="ECO:0000256" key="1">
    <source>
        <dbReference type="SAM" id="MobiDB-lite"/>
    </source>
</evidence>